<dbReference type="InterPro" id="IPR012341">
    <property type="entry name" value="6hp_glycosidase-like_sf"/>
</dbReference>
<name>A0AAD6ZJW9_9AGAR</name>
<dbReference type="InterPro" id="IPR008928">
    <property type="entry name" value="6-hairpin_glycosidase_sf"/>
</dbReference>
<gene>
    <name evidence="2" type="ORF">DFH08DRAFT_787165</name>
</gene>
<evidence type="ECO:0000256" key="1">
    <source>
        <dbReference type="ARBA" id="ARBA00022801"/>
    </source>
</evidence>
<keyword evidence="3" id="KW-1185">Reference proteome</keyword>
<organism evidence="2 3">
    <name type="scientific">Mycena albidolilacea</name>
    <dbReference type="NCBI Taxonomy" id="1033008"/>
    <lineage>
        <taxon>Eukaryota</taxon>
        <taxon>Fungi</taxon>
        <taxon>Dikarya</taxon>
        <taxon>Basidiomycota</taxon>
        <taxon>Agaricomycotina</taxon>
        <taxon>Agaricomycetes</taxon>
        <taxon>Agaricomycetidae</taxon>
        <taxon>Agaricales</taxon>
        <taxon>Marasmiineae</taxon>
        <taxon>Mycenaceae</taxon>
        <taxon>Mycena</taxon>
    </lineage>
</organism>
<dbReference type="AlphaFoldDB" id="A0AAD6ZJW9"/>
<comment type="caution">
    <text evidence="2">The sequence shown here is derived from an EMBL/GenBank/DDBJ whole genome shotgun (WGS) entry which is preliminary data.</text>
</comment>
<protein>
    <submittedName>
        <fullName evidence="2">Family 88 glycosyl hydrolase</fullName>
    </submittedName>
</protein>
<evidence type="ECO:0000313" key="2">
    <source>
        <dbReference type="EMBL" id="KAJ7326269.1"/>
    </source>
</evidence>
<dbReference type="PANTHER" id="PTHR41814">
    <property type="entry name" value="EXPRESSED PROTEIN"/>
    <property type="match status" value="1"/>
</dbReference>
<dbReference type="PANTHER" id="PTHR41814:SF1">
    <property type="entry name" value="CELLULASE"/>
    <property type="match status" value="1"/>
</dbReference>
<dbReference type="Proteomes" id="UP001218218">
    <property type="component" value="Unassembled WGS sequence"/>
</dbReference>
<accession>A0AAD6ZJW9</accession>
<keyword evidence="1 2" id="KW-0378">Hydrolase</keyword>
<reference evidence="2" key="1">
    <citation type="submission" date="2023-03" db="EMBL/GenBank/DDBJ databases">
        <title>Massive genome expansion in bonnet fungi (Mycena s.s.) driven by repeated elements and novel gene families across ecological guilds.</title>
        <authorList>
            <consortium name="Lawrence Berkeley National Laboratory"/>
            <person name="Harder C.B."/>
            <person name="Miyauchi S."/>
            <person name="Viragh M."/>
            <person name="Kuo A."/>
            <person name="Thoen E."/>
            <person name="Andreopoulos B."/>
            <person name="Lu D."/>
            <person name="Skrede I."/>
            <person name="Drula E."/>
            <person name="Henrissat B."/>
            <person name="Morin E."/>
            <person name="Kohler A."/>
            <person name="Barry K."/>
            <person name="LaButti K."/>
            <person name="Morin E."/>
            <person name="Salamov A."/>
            <person name="Lipzen A."/>
            <person name="Mereny Z."/>
            <person name="Hegedus B."/>
            <person name="Baldrian P."/>
            <person name="Stursova M."/>
            <person name="Weitz H."/>
            <person name="Taylor A."/>
            <person name="Grigoriev I.V."/>
            <person name="Nagy L.G."/>
            <person name="Martin F."/>
            <person name="Kauserud H."/>
        </authorList>
    </citation>
    <scope>NUCLEOTIDE SEQUENCE</scope>
    <source>
        <strain evidence="2">CBHHK002</strain>
    </source>
</reference>
<proteinExistence type="predicted"/>
<dbReference type="Pfam" id="PF07470">
    <property type="entry name" value="Glyco_hydro_88"/>
    <property type="match status" value="1"/>
</dbReference>
<evidence type="ECO:0000313" key="3">
    <source>
        <dbReference type="Proteomes" id="UP001218218"/>
    </source>
</evidence>
<sequence>MVNPTSLLAICNTTNPFPFSPGFNIAQVAAAAAQLPSHSWEFGTAAEALLELYDPQFSVFAPVDAFPVPTIPKECVESLEYAASKIVFGTGANALSNGEGSVSDPASLGVSAVLLGKTDARYAAAVSHQINYITNIAPRLSNGAISHRVDVAELWADFIYMAPPFLAHAGADAGNLDLLHEAYLQCRLYREILQPPHGPGVWQHIIGPQNQDTGFWATGNAWAAAGMARVLATVMKAPIAASASASWRGTAVSELTHWIKEILDGAMGSAMDGGLLRNYMYLDPNASGSDGARPVFGEISGSCLLAAVAYRMAVLRGSDFGGKYIEWADGIRTTMALYVTSAGIAAPAVNPLNHTDTSPLSTGSPEGNNFVVLMYAAWRDCVVANVCTR</sequence>
<dbReference type="SUPFAM" id="SSF48208">
    <property type="entry name" value="Six-hairpin glycosidases"/>
    <property type="match status" value="1"/>
</dbReference>
<dbReference type="InterPro" id="IPR010905">
    <property type="entry name" value="Glyco_hydro_88"/>
</dbReference>
<dbReference type="GO" id="GO:0005975">
    <property type="term" value="P:carbohydrate metabolic process"/>
    <property type="evidence" value="ECO:0007669"/>
    <property type="project" value="InterPro"/>
</dbReference>
<dbReference type="EMBL" id="JARIHO010000042">
    <property type="protein sequence ID" value="KAJ7326269.1"/>
    <property type="molecule type" value="Genomic_DNA"/>
</dbReference>
<dbReference type="GO" id="GO:0016787">
    <property type="term" value="F:hydrolase activity"/>
    <property type="evidence" value="ECO:0007669"/>
    <property type="project" value="UniProtKB-KW"/>
</dbReference>
<dbReference type="Gene3D" id="1.50.10.10">
    <property type="match status" value="1"/>
</dbReference>